<feature type="compositionally biased region" description="Low complexity" evidence="1">
    <location>
        <begin position="116"/>
        <end position="127"/>
    </location>
</feature>
<sequence length="247" mass="26999">MTTQATTDPASARRQRLLAYTQWTEQLCRKEPGARSALRSGLRRGINDRSAQRMHRFVARWIPESSLGSETDQRAYYAVAAMIAAQPRSGSAAADLLDEPEEPDGGRTTSEPTVETAAGASAGPTGSQRYGTSLGAAFAAAVTDSPGRDKAMRESGAEARLNLLTRQSIDGLHRHLPSAVGYLRNLDVTVDWARLLSDLLAWPEHSGRISRRWLQDYYRQRSADADNRANRADAEEAVLDEGDQSEA</sequence>
<dbReference type="OrthoDB" id="4195769at2"/>
<dbReference type="Gene3D" id="1.10.520.40">
    <property type="entry name" value="CRISPR-associated protein Cse2"/>
    <property type="match status" value="1"/>
</dbReference>
<dbReference type="InterPro" id="IPR038287">
    <property type="entry name" value="Cse2_sf"/>
</dbReference>
<feature type="region of interest" description="Disordered" evidence="1">
    <location>
        <begin position="91"/>
        <end position="129"/>
    </location>
</feature>
<name>A0A291W555_9ACTN</name>
<evidence type="ECO:0000313" key="3">
    <source>
        <dbReference type="Proteomes" id="UP000195880"/>
    </source>
</evidence>
<feature type="compositionally biased region" description="Basic and acidic residues" evidence="1">
    <location>
        <begin position="222"/>
        <end position="234"/>
    </location>
</feature>
<dbReference type="AlphaFoldDB" id="A0A291W555"/>
<proteinExistence type="predicted"/>
<feature type="region of interest" description="Disordered" evidence="1">
    <location>
        <begin position="222"/>
        <end position="247"/>
    </location>
</feature>
<dbReference type="InterPro" id="IPR013382">
    <property type="entry name" value="CRISPR-assoc_prot_Cse2"/>
</dbReference>
<organism evidence="2 3">
    <name type="scientific">Streptomyces alboflavus</name>
    <dbReference type="NCBI Taxonomy" id="67267"/>
    <lineage>
        <taxon>Bacteria</taxon>
        <taxon>Bacillati</taxon>
        <taxon>Actinomycetota</taxon>
        <taxon>Actinomycetes</taxon>
        <taxon>Kitasatosporales</taxon>
        <taxon>Streptomycetaceae</taxon>
        <taxon>Streptomyces</taxon>
    </lineage>
</organism>
<evidence type="ECO:0008006" key="4">
    <source>
        <dbReference type="Google" id="ProtNLM"/>
    </source>
</evidence>
<keyword evidence="3" id="KW-1185">Reference proteome</keyword>
<keyword evidence="2" id="KW-0614">Plasmid</keyword>
<evidence type="ECO:0000313" key="2">
    <source>
        <dbReference type="EMBL" id="ATM24786.1"/>
    </source>
</evidence>
<geneLocation type="plasmid" evidence="3">
    <name>pmdjk44.2</name>
</geneLocation>
<protein>
    <recommendedName>
        <fullName evidence="4">CRISPR-associated protein Cse2</fullName>
    </recommendedName>
</protein>
<gene>
    <name evidence="2" type="ORF">SMD44_p20003</name>
</gene>
<dbReference type="KEGG" id="salf:SMD44_p20003"/>
<dbReference type="RefSeq" id="WP_100112607.1">
    <property type="nucleotide sequence ID" value="NZ_CP023977.1"/>
</dbReference>
<feature type="compositionally biased region" description="Acidic residues" evidence="1">
    <location>
        <begin position="235"/>
        <end position="247"/>
    </location>
</feature>
<dbReference type="Proteomes" id="UP000195880">
    <property type="component" value="Plasmid pMDJK44.2"/>
</dbReference>
<dbReference type="EMBL" id="CP023977">
    <property type="protein sequence ID" value="ATM24786.1"/>
    <property type="molecule type" value="Genomic_DNA"/>
</dbReference>
<evidence type="ECO:0000256" key="1">
    <source>
        <dbReference type="SAM" id="MobiDB-lite"/>
    </source>
</evidence>
<dbReference type="Pfam" id="PF09485">
    <property type="entry name" value="CRISPR_Cse2"/>
    <property type="match status" value="1"/>
</dbReference>
<reference evidence="2 3" key="1">
    <citation type="submission" date="2017-10" db="EMBL/GenBank/DDBJ databases">
        <title>Streptomyces alboflavus Genome sequencing and assembly.</title>
        <authorList>
            <person name="Wang Y."/>
            <person name="Du B."/>
            <person name="Ding Y."/>
            <person name="Liu H."/>
            <person name="Hou Q."/>
            <person name="Liu K."/>
            <person name="Wang C."/>
            <person name="Yao L."/>
        </authorList>
    </citation>
    <scope>NUCLEOTIDE SEQUENCE [LARGE SCALE GENOMIC DNA]</scope>
    <source>
        <strain evidence="2 3">MDJK44</strain>
        <plasmid evidence="3">Plasmid pmdjk44.2</plasmid>
    </source>
</reference>
<accession>A0A291W555</accession>
<dbReference type="NCBIfam" id="TIGR02548">
    <property type="entry name" value="casB_cse2"/>
    <property type="match status" value="1"/>
</dbReference>